<sequence>MAVLNNLQSCDFAKSPKNSTGLTHGCVCMPNAQFEGMEVRTVQCVLCMPEDQALCSTLPSPGVFGHLPQGTRTPEIIVLEEGQQGARTEKGNALAHYFCEEDLLSAYLFNCPLLQDLPHIM</sequence>
<dbReference type="InParanoid" id="G3HRN2"/>
<name>G3HRN2_CRIGR</name>
<evidence type="ECO:0000313" key="1">
    <source>
        <dbReference type="EMBL" id="EGW12492.1"/>
    </source>
</evidence>
<dbReference type="EMBL" id="JH000638">
    <property type="protein sequence ID" value="EGW12492.1"/>
    <property type="molecule type" value="Genomic_DNA"/>
</dbReference>
<protein>
    <submittedName>
        <fullName evidence="1">Uncharacterized protein</fullName>
    </submittedName>
</protein>
<accession>G3HRN2</accession>
<reference evidence="2" key="1">
    <citation type="journal article" date="2011" name="Nat. Biotechnol.">
        <title>The genomic sequence of the Chinese hamster ovary (CHO)-K1 cell line.</title>
        <authorList>
            <person name="Xu X."/>
            <person name="Nagarajan H."/>
            <person name="Lewis N.E."/>
            <person name="Pan S."/>
            <person name="Cai Z."/>
            <person name="Liu X."/>
            <person name="Chen W."/>
            <person name="Xie M."/>
            <person name="Wang W."/>
            <person name="Hammond S."/>
            <person name="Andersen M.R."/>
            <person name="Neff N."/>
            <person name="Passarelli B."/>
            <person name="Koh W."/>
            <person name="Fan H.C."/>
            <person name="Wang J."/>
            <person name="Gui Y."/>
            <person name="Lee K.H."/>
            <person name="Betenbaugh M.J."/>
            <person name="Quake S.R."/>
            <person name="Famili I."/>
            <person name="Palsson B.O."/>
            <person name="Wang J."/>
        </authorList>
    </citation>
    <scope>NUCLEOTIDE SEQUENCE [LARGE SCALE GENOMIC DNA]</scope>
    <source>
        <strain evidence="2">CHO K1 cell line</strain>
    </source>
</reference>
<dbReference type="AlphaFoldDB" id="G3HRN2"/>
<organism evidence="1 2">
    <name type="scientific">Cricetulus griseus</name>
    <name type="common">Chinese hamster</name>
    <name type="synonym">Cricetulus barabensis griseus</name>
    <dbReference type="NCBI Taxonomy" id="10029"/>
    <lineage>
        <taxon>Eukaryota</taxon>
        <taxon>Metazoa</taxon>
        <taxon>Chordata</taxon>
        <taxon>Craniata</taxon>
        <taxon>Vertebrata</taxon>
        <taxon>Euteleostomi</taxon>
        <taxon>Mammalia</taxon>
        <taxon>Eutheria</taxon>
        <taxon>Euarchontoglires</taxon>
        <taxon>Glires</taxon>
        <taxon>Rodentia</taxon>
        <taxon>Myomorpha</taxon>
        <taxon>Muroidea</taxon>
        <taxon>Cricetidae</taxon>
        <taxon>Cricetinae</taxon>
        <taxon>Cricetulus</taxon>
    </lineage>
</organism>
<gene>
    <name evidence="1" type="ORF">I79_013478</name>
</gene>
<evidence type="ECO:0000313" key="2">
    <source>
        <dbReference type="Proteomes" id="UP000001075"/>
    </source>
</evidence>
<dbReference type="Proteomes" id="UP000001075">
    <property type="component" value="Unassembled WGS sequence"/>
</dbReference>
<proteinExistence type="predicted"/>